<dbReference type="EMBL" id="NMUH01000901">
    <property type="protein sequence ID" value="MQL86451.1"/>
    <property type="molecule type" value="Genomic_DNA"/>
</dbReference>
<dbReference type="Pfam" id="PF05684">
    <property type="entry name" value="DUF819"/>
    <property type="match status" value="2"/>
</dbReference>
<sequence>RWSCESTLFVPCVFHNRGSPASPADSSQHRRRAPITAPMAAASCSAPLLRSSARTPSPRSALRRPAAGSSVFRFPSGRNLTSDRPHPFPSNPNSPVELPKALSRPGALRWLDVGRGAPLVSTQDQWGMWTALFAAGAFGVWSEQKTDAGKALSGALVSTLVGLAASSLGVVSSQAPAYDVVMEYLLPLAIPLLLFNADLRRILRSTGTLLLAFLLGSVATTIGTVVAYILVPMRSLGQDSWKIAAALMSRHIGGAKISPEDSTTKNDDALARESNSGNKLPVLQSASALALSFAICKISIYITHRFGLQGGKLPCITAVAVALATLFPSQLCHLVPAGEAMAVILMQVFFVVVGANGSIWNVINTAPGIFAFAFVQLVVHLAVILGVGKLLGFEKRLLLLASNANVGGPTTACGMATAKGWSSLIVPGILAGIFGIAIATFLGIGFGVHILYQAWTLRTSPLVEKVVQHSEEQHQHWPEEDEPNINLPLRTVKRPLLTIEDRLHEKIESPGVFMMAVPRLGEKLMRNVGEEKGEEEKKSLELCWNREGKEEEEGRRQVFQEESFNFCSTIPPQGGLQGFFISIKPQKT</sequence>
<feature type="compositionally biased region" description="Low complexity" evidence="1">
    <location>
        <begin position="47"/>
        <end position="67"/>
    </location>
</feature>
<dbReference type="PANTHER" id="PTHR34289:SF3">
    <property type="entry name" value="PROTEIN, PUTATIVE (DUF819)-RELATED"/>
    <property type="match status" value="1"/>
</dbReference>
<feature type="non-terminal residue" evidence="3">
    <location>
        <position position="1"/>
    </location>
</feature>
<feature type="region of interest" description="Disordered" evidence="1">
    <location>
        <begin position="46"/>
        <end position="99"/>
    </location>
</feature>
<organism evidence="3 4">
    <name type="scientific">Colocasia esculenta</name>
    <name type="common">Wild taro</name>
    <name type="synonym">Arum esculentum</name>
    <dbReference type="NCBI Taxonomy" id="4460"/>
    <lineage>
        <taxon>Eukaryota</taxon>
        <taxon>Viridiplantae</taxon>
        <taxon>Streptophyta</taxon>
        <taxon>Embryophyta</taxon>
        <taxon>Tracheophyta</taxon>
        <taxon>Spermatophyta</taxon>
        <taxon>Magnoliopsida</taxon>
        <taxon>Liliopsida</taxon>
        <taxon>Araceae</taxon>
        <taxon>Aroideae</taxon>
        <taxon>Colocasieae</taxon>
        <taxon>Colocasia</taxon>
    </lineage>
</organism>
<evidence type="ECO:0000313" key="3">
    <source>
        <dbReference type="EMBL" id="MQL86451.1"/>
    </source>
</evidence>
<reference evidence="3" key="1">
    <citation type="submission" date="2017-07" db="EMBL/GenBank/DDBJ databases">
        <title>Taro Niue Genome Assembly and Annotation.</title>
        <authorList>
            <person name="Atibalentja N."/>
            <person name="Keating K."/>
            <person name="Fields C.J."/>
        </authorList>
    </citation>
    <scope>NUCLEOTIDE SEQUENCE</scope>
    <source>
        <strain evidence="3">Niue_2</strain>
        <tissue evidence="3">Leaf</tissue>
    </source>
</reference>
<feature type="transmembrane region" description="Helical" evidence="2">
    <location>
        <begin position="424"/>
        <end position="452"/>
    </location>
</feature>
<feature type="transmembrane region" description="Helical" evidence="2">
    <location>
        <begin position="370"/>
        <end position="391"/>
    </location>
</feature>
<feature type="transmembrane region" description="Helical" evidence="2">
    <location>
        <begin position="342"/>
        <end position="363"/>
    </location>
</feature>
<accession>A0A843USS4</accession>
<keyword evidence="4" id="KW-1185">Reference proteome</keyword>
<evidence type="ECO:0000256" key="1">
    <source>
        <dbReference type="SAM" id="MobiDB-lite"/>
    </source>
</evidence>
<feature type="transmembrane region" description="Helical" evidence="2">
    <location>
        <begin position="315"/>
        <end position="336"/>
    </location>
</feature>
<feature type="transmembrane region" description="Helical" evidence="2">
    <location>
        <begin position="177"/>
        <end position="197"/>
    </location>
</feature>
<gene>
    <name evidence="3" type="ORF">Taro_018986</name>
</gene>
<feature type="transmembrane region" description="Helical" evidence="2">
    <location>
        <begin position="209"/>
        <end position="231"/>
    </location>
</feature>
<name>A0A843USS4_COLES</name>
<keyword evidence="2" id="KW-0472">Membrane</keyword>
<dbReference type="InterPro" id="IPR008537">
    <property type="entry name" value="DUF819"/>
</dbReference>
<dbReference type="OrthoDB" id="45797at2759"/>
<dbReference type="PANTHER" id="PTHR34289">
    <property type="entry name" value="PROTEIN, PUTATIVE (DUF819)-RELATED"/>
    <property type="match status" value="1"/>
</dbReference>
<evidence type="ECO:0000313" key="4">
    <source>
        <dbReference type="Proteomes" id="UP000652761"/>
    </source>
</evidence>
<protein>
    <submittedName>
        <fullName evidence="3">Uncharacterized protein</fullName>
    </submittedName>
</protein>
<evidence type="ECO:0000256" key="2">
    <source>
        <dbReference type="SAM" id="Phobius"/>
    </source>
</evidence>
<feature type="transmembrane region" description="Helical" evidence="2">
    <location>
        <begin position="282"/>
        <end position="303"/>
    </location>
</feature>
<keyword evidence="2" id="KW-1133">Transmembrane helix</keyword>
<feature type="non-terminal residue" evidence="3">
    <location>
        <position position="588"/>
    </location>
</feature>
<keyword evidence="2" id="KW-0812">Transmembrane</keyword>
<proteinExistence type="predicted"/>
<comment type="caution">
    <text evidence="3">The sequence shown here is derived from an EMBL/GenBank/DDBJ whole genome shotgun (WGS) entry which is preliminary data.</text>
</comment>
<dbReference type="Proteomes" id="UP000652761">
    <property type="component" value="Unassembled WGS sequence"/>
</dbReference>
<dbReference type="AlphaFoldDB" id="A0A843USS4"/>
<feature type="transmembrane region" description="Helical" evidence="2">
    <location>
        <begin position="151"/>
        <end position="171"/>
    </location>
</feature>